<protein>
    <submittedName>
        <fullName evidence="5">Aspyridones efflux protein apdF</fullName>
    </submittedName>
</protein>
<feature type="transmembrane region" description="Helical" evidence="4">
    <location>
        <begin position="227"/>
        <end position="248"/>
    </location>
</feature>
<dbReference type="Pfam" id="PF07690">
    <property type="entry name" value="MFS_1"/>
    <property type="match status" value="1"/>
</dbReference>
<dbReference type="InterPro" id="IPR036259">
    <property type="entry name" value="MFS_trans_sf"/>
</dbReference>
<feature type="compositionally biased region" description="Polar residues" evidence="3">
    <location>
        <begin position="40"/>
        <end position="55"/>
    </location>
</feature>
<feature type="transmembrane region" description="Helical" evidence="4">
    <location>
        <begin position="269"/>
        <end position="294"/>
    </location>
</feature>
<feature type="transmembrane region" description="Helical" evidence="4">
    <location>
        <begin position="196"/>
        <end position="215"/>
    </location>
</feature>
<evidence type="ECO:0000256" key="3">
    <source>
        <dbReference type="SAM" id="MobiDB-lite"/>
    </source>
</evidence>
<proteinExistence type="inferred from homology"/>
<dbReference type="InterPro" id="IPR011701">
    <property type="entry name" value="MFS"/>
</dbReference>
<feature type="region of interest" description="Disordered" evidence="3">
    <location>
        <begin position="40"/>
        <end position="61"/>
    </location>
</feature>
<comment type="subcellular location">
    <subcellularLocation>
        <location evidence="1">Membrane</location>
        <topology evidence="1">Multi-pass membrane protein</topology>
    </subcellularLocation>
</comment>
<evidence type="ECO:0000256" key="1">
    <source>
        <dbReference type="ARBA" id="ARBA00004141"/>
    </source>
</evidence>
<accession>A0A8H6RHK5</accession>
<organism evidence="5 6">
    <name type="scientific">Pseudocercospora fuligena</name>
    <dbReference type="NCBI Taxonomy" id="685502"/>
    <lineage>
        <taxon>Eukaryota</taxon>
        <taxon>Fungi</taxon>
        <taxon>Dikarya</taxon>
        <taxon>Ascomycota</taxon>
        <taxon>Pezizomycotina</taxon>
        <taxon>Dothideomycetes</taxon>
        <taxon>Dothideomycetidae</taxon>
        <taxon>Mycosphaerellales</taxon>
        <taxon>Mycosphaerellaceae</taxon>
        <taxon>Pseudocercospora</taxon>
    </lineage>
</organism>
<dbReference type="PANTHER" id="PTHR11360">
    <property type="entry name" value="MONOCARBOXYLATE TRANSPORTER"/>
    <property type="match status" value="1"/>
</dbReference>
<feature type="transmembrane region" description="Helical" evidence="4">
    <location>
        <begin position="398"/>
        <end position="420"/>
    </location>
</feature>
<reference evidence="5" key="1">
    <citation type="submission" date="2020-04" db="EMBL/GenBank/DDBJ databases">
        <title>Draft genome resource of the tomato pathogen Pseudocercospora fuligena.</title>
        <authorList>
            <person name="Zaccaron A."/>
        </authorList>
    </citation>
    <scope>NUCLEOTIDE SEQUENCE</scope>
    <source>
        <strain evidence="5">PF001</strain>
    </source>
</reference>
<keyword evidence="4" id="KW-1133">Transmembrane helix</keyword>
<comment type="caution">
    <text evidence="5">The sequence shown here is derived from an EMBL/GenBank/DDBJ whole genome shotgun (WGS) entry which is preliminary data.</text>
</comment>
<evidence type="ECO:0000256" key="2">
    <source>
        <dbReference type="ARBA" id="ARBA00006727"/>
    </source>
</evidence>
<feature type="transmembrane region" description="Helical" evidence="4">
    <location>
        <begin position="169"/>
        <end position="189"/>
    </location>
</feature>
<feature type="transmembrane region" description="Helical" evidence="4">
    <location>
        <begin position="108"/>
        <end position="127"/>
    </location>
</feature>
<dbReference type="EMBL" id="JABCIY010000116">
    <property type="protein sequence ID" value="KAF7192631.1"/>
    <property type="molecule type" value="Genomic_DNA"/>
</dbReference>
<comment type="similarity">
    <text evidence="2">Belongs to the major facilitator superfamily. Monocarboxylate porter (TC 2.A.1.13) family.</text>
</comment>
<dbReference type="GO" id="GO:0022857">
    <property type="term" value="F:transmembrane transporter activity"/>
    <property type="evidence" value="ECO:0007669"/>
    <property type="project" value="InterPro"/>
</dbReference>
<evidence type="ECO:0000313" key="5">
    <source>
        <dbReference type="EMBL" id="KAF7192631.1"/>
    </source>
</evidence>
<dbReference type="OrthoDB" id="6499973at2759"/>
<dbReference type="AlphaFoldDB" id="A0A8H6RHK5"/>
<keyword evidence="6" id="KW-1185">Reference proteome</keyword>
<name>A0A8H6RHK5_9PEZI</name>
<dbReference type="InterPro" id="IPR050327">
    <property type="entry name" value="Proton-linked_MCT"/>
</dbReference>
<feature type="transmembrane region" description="Helical" evidence="4">
    <location>
        <begin position="334"/>
        <end position="354"/>
    </location>
</feature>
<dbReference type="PANTHER" id="PTHR11360:SF130">
    <property type="entry name" value="MAJOR FACILITATOR SUPERFAMILY (MFS) PROFILE DOMAIN-CONTAINING PROTEIN-RELATED"/>
    <property type="match status" value="1"/>
</dbReference>
<dbReference type="GO" id="GO:0016020">
    <property type="term" value="C:membrane"/>
    <property type="evidence" value="ECO:0007669"/>
    <property type="project" value="UniProtKB-SubCell"/>
</dbReference>
<dbReference type="Gene3D" id="1.20.1250.20">
    <property type="entry name" value="MFS general substrate transporter like domains"/>
    <property type="match status" value="1"/>
</dbReference>
<gene>
    <name evidence="5" type="ORF">HII31_06037</name>
</gene>
<keyword evidence="4" id="KW-0472">Membrane</keyword>
<evidence type="ECO:0000256" key="4">
    <source>
        <dbReference type="SAM" id="Phobius"/>
    </source>
</evidence>
<keyword evidence="4" id="KW-0812">Transmembrane</keyword>
<dbReference type="SUPFAM" id="SSF103473">
    <property type="entry name" value="MFS general substrate transporter"/>
    <property type="match status" value="1"/>
</dbReference>
<feature type="transmembrane region" description="Helical" evidence="4">
    <location>
        <begin position="306"/>
        <end position="327"/>
    </location>
</feature>
<dbReference type="Proteomes" id="UP000660729">
    <property type="component" value="Unassembled WGS sequence"/>
</dbReference>
<evidence type="ECO:0000313" key="6">
    <source>
        <dbReference type="Proteomes" id="UP000660729"/>
    </source>
</evidence>
<sequence>MSDASELETGRTSIVGGCAKEGQSSLTEFDSKSAEKCTGIQDTSDHSVANGTAASPGQIDGAPPDGGLTAWTQVLCAHLTLFNTFGYISAFGVFQSHYQNMLGARPSTISWIGSLQIFLLFAGGVFTGAATDRGHFRPIYISGSILQIVGIFCQAESTSYWQLLTSQGVAMGLSNALQFCPVMSLVTTYFSKKGSLSLGIVALGACTGGVVFPLMVQQLLPSVGFKWTIRAIGFIMAVFNVISIVLLRPRLAPRKDTIRLVDWAALREAPFLLYAAAMFLIFWSLYFAFFYISVYGRGLGMSYQQSITLLITIICPGFIFRLAPAYVADKVGPLNTLIPMAAICSVAMLAWIGVDSIAGMYGFAAVYGSSSATIQAIWIAPIGALNRTPDLKKAGVRIGMISTIVAFASLSGPPLAGALIRAMDGSFLGAQLWGGLSFALGVRMLQQRFWWQPEWP</sequence>
<feature type="transmembrane region" description="Helical" evidence="4">
    <location>
        <begin position="360"/>
        <end position="386"/>
    </location>
</feature>